<dbReference type="GO" id="GO:0016020">
    <property type="term" value="C:membrane"/>
    <property type="evidence" value="ECO:0007669"/>
    <property type="project" value="UniProtKB-SubCell"/>
</dbReference>
<dbReference type="PANTHER" id="PTHR39188">
    <property type="entry name" value="MEMBRANE-ASSOCIATED ZINC METALLOPROTEASE M50B"/>
    <property type="match status" value="1"/>
</dbReference>
<feature type="transmembrane region" description="Helical" evidence="12">
    <location>
        <begin position="175"/>
        <end position="200"/>
    </location>
</feature>
<dbReference type="Proteomes" id="UP000002368">
    <property type="component" value="Chromosome"/>
</dbReference>
<gene>
    <name evidence="14" type="ordered locus">Btus_2385</name>
</gene>
<evidence type="ECO:0000256" key="7">
    <source>
        <dbReference type="ARBA" id="ARBA00022801"/>
    </source>
</evidence>
<keyword evidence="5 12" id="KW-0812">Transmembrane</keyword>
<feature type="domain" description="Peptidase M50" evidence="13">
    <location>
        <begin position="137"/>
        <end position="195"/>
    </location>
</feature>
<keyword evidence="10" id="KW-0482">Metalloprotease</keyword>
<feature type="domain" description="Peptidase M50" evidence="13">
    <location>
        <begin position="57"/>
        <end position="129"/>
    </location>
</feature>
<dbReference type="CDD" id="cd06160">
    <property type="entry name" value="S2P-M50_like_2"/>
    <property type="match status" value="1"/>
</dbReference>
<organism evidence="14 15">
    <name type="scientific">Kyrpidia tusciae (strain DSM 2912 / NBRC 15312 / T2)</name>
    <name type="common">Bacillus tusciae</name>
    <dbReference type="NCBI Taxonomy" id="562970"/>
    <lineage>
        <taxon>Bacteria</taxon>
        <taxon>Bacillati</taxon>
        <taxon>Bacillota</taxon>
        <taxon>Bacilli</taxon>
        <taxon>Bacillales</taxon>
        <taxon>Alicyclobacillaceae</taxon>
        <taxon>Kyrpidia</taxon>
    </lineage>
</organism>
<keyword evidence="9 12" id="KW-1133">Transmembrane helix</keyword>
<comment type="cofactor">
    <cofactor evidence="1">
        <name>Zn(2+)</name>
        <dbReference type="ChEBI" id="CHEBI:29105"/>
    </cofactor>
</comment>
<evidence type="ECO:0000256" key="5">
    <source>
        <dbReference type="ARBA" id="ARBA00022692"/>
    </source>
</evidence>
<evidence type="ECO:0000256" key="3">
    <source>
        <dbReference type="ARBA" id="ARBA00007931"/>
    </source>
</evidence>
<name>D5WSN0_KYRT2</name>
<evidence type="ECO:0000313" key="15">
    <source>
        <dbReference type="Proteomes" id="UP000002368"/>
    </source>
</evidence>
<evidence type="ECO:0000256" key="4">
    <source>
        <dbReference type="ARBA" id="ARBA00022670"/>
    </source>
</evidence>
<dbReference type="PANTHER" id="PTHR39188:SF3">
    <property type="entry name" value="STAGE IV SPORULATION PROTEIN FB"/>
    <property type="match status" value="1"/>
</dbReference>
<keyword evidence="15" id="KW-1185">Reference proteome</keyword>
<sequence>MFMKRRTAGIFAAIALILGKFGAKLWALVKLLALAKGPVLTMLLTIVAYAVFLGWPFAIGFVLLLFVHEMGHVVAIRMKGGEASLPYFIPFLGAFIRLRTQFADPREDAFVGIAGPIAGTVGAVICWFWYGWTGSILMLFLSYVGFFVNLFNLLPVYPLDGGRVVRAVHRKLWGAGLAVAAAIAVTRPNLILFLILIFGFLEFWRMRNQPDIWIPVSSRIGYGVLYFGLVAFLAVASWGTHSLLLQLGPPT</sequence>
<evidence type="ECO:0000256" key="10">
    <source>
        <dbReference type="ARBA" id="ARBA00023049"/>
    </source>
</evidence>
<reference evidence="14 15" key="1">
    <citation type="journal article" date="2011" name="Stand. Genomic Sci.">
        <title>Complete genome sequence of the thermophilic, hydrogen-oxidizing Bacillus tusciae type strain (T2) and reclassification in the new genus, Kyrpidia gen. nov. as Kyrpidia tusciae comb. nov. and emendation of the family Alicyclobacillaceae da Costa and Rainey, 2010.</title>
        <authorList>
            <person name="Klenk H.P."/>
            <person name="Lapidus A."/>
            <person name="Chertkov O."/>
            <person name="Copeland A."/>
            <person name="Del Rio T.G."/>
            <person name="Nolan M."/>
            <person name="Lucas S."/>
            <person name="Chen F."/>
            <person name="Tice H."/>
            <person name="Cheng J.F."/>
            <person name="Han C."/>
            <person name="Bruce D."/>
            <person name="Goodwin L."/>
            <person name="Pitluck S."/>
            <person name="Pati A."/>
            <person name="Ivanova N."/>
            <person name="Mavromatis K."/>
            <person name="Daum C."/>
            <person name="Chen A."/>
            <person name="Palaniappan K."/>
            <person name="Chang Y.J."/>
            <person name="Land M."/>
            <person name="Hauser L."/>
            <person name="Jeffries C.D."/>
            <person name="Detter J.C."/>
            <person name="Rohde M."/>
            <person name="Abt B."/>
            <person name="Pukall R."/>
            <person name="Goker M."/>
            <person name="Bristow J."/>
            <person name="Markowitz V."/>
            <person name="Hugenholtz P."/>
            <person name="Eisen J.A."/>
        </authorList>
    </citation>
    <scope>NUCLEOTIDE SEQUENCE [LARGE SCALE GENOMIC DNA]</scope>
    <source>
        <strain evidence="14 15">DSM 2912</strain>
    </source>
</reference>
<evidence type="ECO:0000256" key="9">
    <source>
        <dbReference type="ARBA" id="ARBA00022989"/>
    </source>
</evidence>
<accession>D5WSN0</accession>
<evidence type="ECO:0000256" key="2">
    <source>
        <dbReference type="ARBA" id="ARBA00004141"/>
    </source>
</evidence>
<comment type="similarity">
    <text evidence="3">Belongs to the peptidase M50B family.</text>
</comment>
<evidence type="ECO:0000256" key="1">
    <source>
        <dbReference type="ARBA" id="ARBA00001947"/>
    </source>
</evidence>
<dbReference type="KEGG" id="bts:Btus_2385"/>
<keyword evidence="4" id="KW-0645">Protease</keyword>
<keyword evidence="11 12" id="KW-0472">Membrane</keyword>
<protein>
    <submittedName>
        <fullName evidence="14">Peptidase M50</fullName>
    </submittedName>
</protein>
<feature type="transmembrane region" description="Helical" evidence="12">
    <location>
        <begin position="109"/>
        <end position="130"/>
    </location>
</feature>
<proteinExistence type="inferred from homology"/>
<keyword evidence="6" id="KW-0479">Metal-binding</keyword>
<evidence type="ECO:0000313" key="14">
    <source>
        <dbReference type="EMBL" id="ADG07049.1"/>
    </source>
</evidence>
<feature type="transmembrane region" description="Helical" evidence="12">
    <location>
        <begin position="220"/>
        <end position="245"/>
    </location>
</feature>
<keyword evidence="7" id="KW-0378">Hydrolase</keyword>
<evidence type="ECO:0000256" key="6">
    <source>
        <dbReference type="ARBA" id="ARBA00022723"/>
    </source>
</evidence>
<feature type="transmembrane region" description="Helical" evidence="12">
    <location>
        <begin position="136"/>
        <end position="154"/>
    </location>
</feature>
<dbReference type="GO" id="GO:0006508">
    <property type="term" value="P:proteolysis"/>
    <property type="evidence" value="ECO:0007669"/>
    <property type="project" value="UniProtKB-KW"/>
</dbReference>
<comment type="subcellular location">
    <subcellularLocation>
        <location evidence="2">Membrane</location>
        <topology evidence="2">Multi-pass membrane protein</topology>
    </subcellularLocation>
</comment>
<evidence type="ECO:0000256" key="8">
    <source>
        <dbReference type="ARBA" id="ARBA00022833"/>
    </source>
</evidence>
<evidence type="ECO:0000256" key="11">
    <source>
        <dbReference type="ARBA" id="ARBA00023136"/>
    </source>
</evidence>
<dbReference type="AlphaFoldDB" id="D5WSN0"/>
<evidence type="ECO:0000256" key="12">
    <source>
        <dbReference type="SAM" id="Phobius"/>
    </source>
</evidence>
<evidence type="ECO:0000259" key="13">
    <source>
        <dbReference type="Pfam" id="PF02163"/>
    </source>
</evidence>
<dbReference type="GO" id="GO:0008237">
    <property type="term" value="F:metallopeptidase activity"/>
    <property type="evidence" value="ECO:0007669"/>
    <property type="project" value="UniProtKB-KW"/>
</dbReference>
<dbReference type="GO" id="GO:0046872">
    <property type="term" value="F:metal ion binding"/>
    <property type="evidence" value="ECO:0007669"/>
    <property type="project" value="UniProtKB-KW"/>
</dbReference>
<dbReference type="EMBL" id="CP002017">
    <property type="protein sequence ID" value="ADG07049.1"/>
    <property type="molecule type" value="Genomic_DNA"/>
</dbReference>
<dbReference type="STRING" id="562970.Btus_2385"/>
<dbReference type="HOGENOM" id="CLU_075029_0_0_9"/>
<dbReference type="eggNOG" id="COG1994">
    <property type="taxonomic scope" value="Bacteria"/>
</dbReference>
<dbReference type="Pfam" id="PF02163">
    <property type="entry name" value="Peptidase_M50"/>
    <property type="match status" value="2"/>
</dbReference>
<keyword evidence="8" id="KW-0862">Zinc</keyword>
<feature type="transmembrane region" description="Helical" evidence="12">
    <location>
        <begin position="46"/>
        <end position="67"/>
    </location>
</feature>
<dbReference type="InterPro" id="IPR008915">
    <property type="entry name" value="Peptidase_M50"/>
</dbReference>